<organism evidence="3 4">
    <name type="scientific">Dictyocaulus viviparus</name>
    <name type="common">Bovine lungworm</name>
    <dbReference type="NCBI Taxonomy" id="29172"/>
    <lineage>
        <taxon>Eukaryota</taxon>
        <taxon>Metazoa</taxon>
        <taxon>Ecdysozoa</taxon>
        <taxon>Nematoda</taxon>
        <taxon>Chromadorea</taxon>
        <taxon>Rhabditida</taxon>
        <taxon>Rhabditina</taxon>
        <taxon>Rhabditomorpha</taxon>
        <taxon>Strongyloidea</taxon>
        <taxon>Metastrongylidae</taxon>
        <taxon>Dictyocaulus</taxon>
    </lineage>
</organism>
<dbReference type="EMBL" id="KN716191">
    <property type="protein sequence ID" value="KJH51065.1"/>
    <property type="molecule type" value="Genomic_DNA"/>
</dbReference>
<name>A0A0D8Y2X1_DICVI</name>
<feature type="domain" description="VWFA" evidence="2">
    <location>
        <begin position="438"/>
        <end position="612"/>
    </location>
</feature>
<dbReference type="OrthoDB" id="6132182at2759"/>
<reference evidence="3 4" key="1">
    <citation type="submission" date="2013-11" db="EMBL/GenBank/DDBJ databases">
        <title>Draft genome of the bovine lungworm Dictyocaulus viviparus.</title>
        <authorList>
            <person name="Mitreva M."/>
        </authorList>
    </citation>
    <scope>NUCLEOTIDE SEQUENCE [LARGE SCALE GENOMIC DNA]</scope>
    <source>
        <strain evidence="3 4">HannoverDv2000</strain>
    </source>
</reference>
<evidence type="ECO:0000259" key="2">
    <source>
        <dbReference type="PROSITE" id="PS50234"/>
    </source>
</evidence>
<evidence type="ECO:0000313" key="3">
    <source>
        <dbReference type="EMBL" id="KJH51065.1"/>
    </source>
</evidence>
<dbReference type="PROSITE" id="PS50234">
    <property type="entry name" value="VWFA"/>
    <property type="match status" value="2"/>
</dbReference>
<dbReference type="Proteomes" id="UP000053766">
    <property type="component" value="Unassembled WGS sequence"/>
</dbReference>
<dbReference type="SUPFAM" id="SSF53300">
    <property type="entry name" value="vWA-like"/>
    <property type="match status" value="2"/>
</dbReference>
<dbReference type="AlphaFoldDB" id="A0A0D8Y2X1"/>
<dbReference type="SMART" id="SM00327">
    <property type="entry name" value="VWA"/>
    <property type="match status" value="2"/>
</dbReference>
<dbReference type="InterPro" id="IPR050525">
    <property type="entry name" value="ECM_Assembly_Org"/>
</dbReference>
<sequence>MNDGFSQDPWDRVLSASERLRSTKAKLFGVALGREIDLRELQNYIADNNRIYRDGMTEKFLNDVVELLIGKKDCAADESFKENPRREPLVDDCSSPNLDLLVVFDNTDRSPSKRDSTVNANRYLLLDILGSLKAAGNVRVSIISFDSSPKISVEFTNISRRDQIFTKIESIKSVPKGASYSEAMILALEHLHSEGRADARAGLIILGSGNSNDSDDDRNAAAARIRETPGVTCFAVDSSLATNISALTTFTGSSSRVFPFDRNSEFSKQINRMANAAHDPRCNFALREPRHHILEPVSAEGVYSTPNTLKIRDSIQRDILAEPLNIDKFNEGKVLLKKEINLKIVANSTSANLPTTSTTTRRPTTTTITTQRLTTTKRPTTKPTQPTTRTTRLRTTTTIRSTTTRSPTSPSFTIYFPRNFTEEPEEPSTTFQPGCLLDVIIVLDASGSVEETFRREKELAAGILSRLRIGPNNAKVSIIKFAGTQQVKTVWSFANLQAKGKILRVLDSIPFNFGTTAIHSALLKALSEYTSDRGARPGKARPIAIVFTDGYGQKSTAEEAAMLRSVIPDTYAIAINHKFPISLSELETIVGKRQRVFTDANIGKFHDVLESIASDCVLK</sequence>
<accession>A0A0D8Y2X1</accession>
<protein>
    <submittedName>
        <fullName evidence="3">von Willebrand factor type A domain protein</fullName>
    </submittedName>
</protein>
<keyword evidence="4" id="KW-1185">Reference proteome</keyword>
<feature type="region of interest" description="Disordered" evidence="1">
    <location>
        <begin position="372"/>
        <end position="391"/>
    </location>
</feature>
<dbReference type="InterPro" id="IPR036465">
    <property type="entry name" value="vWFA_dom_sf"/>
</dbReference>
<proteinExistence type="predicted"/>
<dbReference type="Pfam" id="PF00092">
    <property type="entry name" value="VWA"/>
    <property type="match status" value="2"/>
</dbReference>
<reference evidence="4" key="2">
    <citation type="journal article" date="2016" name="Sci. Rep.">
        <title>Dictyocaulus viviparus genome, variome and transcriptome elucidate lungworm biology and support future intervention.</title>
        <authorList>
            <person name="McNulty S.N."/>
            <person name="Strube C."/>
            <person name="Rosa B.A."/>
            <person name="Martin J.C."/>
            <person name="Tyagi R."/>
            <person name="Choi Y.J."/>
            <person name="Wang Q."/>
            <person name="Hallsworth Pepin K."/>
            <person name="Zhang X."/>
            <person name="Ozersky P."/>
            <person name="Wilson R.K."/>
            <person name="Sternberg P.W."/>
            <person name="Gasser R.B."/>
            <person name="Mitreva M."/>
        </authorList>
    </citation>
    <scope>NUCLEOTIDE SEQUENCE [LARGE SCALE GENOMIC DNA]</scope>
    <source>
        <strain evidence="4">HannoverDv2000</strain>
    </source>
</reference>
<gene>
    <name evidence="3" type="ORF">DICVIV_02732</name>
</gene>
<dbReference type="InterPro" id="IPR002035">
    <property type="entry name" value="VWF_A"/>
</dbReference>
<dbReference type="PANTHER" id="PTHR24020">
    <property type="entry name" value="COLLAGEN ALPHA"/>
    <property type="match status" value="1"/>
</dbReference>
<dbReference type="PANTHER" id="PTHR24020:SF84">
    <property type="entry name" value="VWFA DOMAIN-CONTAINING PROTEIN"/>
    <property type="match status" value="1"/>
</dbReference>
<dbReference type="Gene3D" id="3.40.50.410">
    <property type="entry name" value="von Willebrand factor, type A domain"/>
    <property type="match status" value="2"/>
</dbReference>
<evidence type="ECO:0000313" key="4">
    <source>
        <dbReference type="Proteomes" id="UP000053766"/>
    </source>
</evidence>
<dbReference type="CDD" id="cd00198">
    <property type="entry name" value="vWFA"/>
    <property type="match status" value="1"/>
</dbReference>
<feature type="domain" description="VWFA" evidence="2">
    <location>
        <begin position="99"/>
        <end position="273"/>
    </location>
</feature>
<evidence type="ECO:0000256" key="1">
    <source>
        <dbReference type="SAM" id="MobiDB-lite"/>
    </source>
</evidence>
<dbReference type="STRING" id="29172.A0A0D8Y2X1"/>